<evidence type="ECO:0000313" key="2">
    <source>
        <dbReference type="EMBL" id="KAF3425613.1"/>
    </source>
</evidence>
<evidence type="ECO:0000313" key="3">
    <source>
        <dbReference type="Proteomes" id="UP000655588"/>
    </source>
</evidence>
<dbReference type="AlphaFoldDB" id="A0A833SEZ5"/>
<reference evidence="2" key="1">
    <citation type="submission" date="2019-11" db="EMBL/GenBank/DDBJ databases">
        <title>The nuclear and mitochondrial genomes of Frieseomelitta varia - a highly eusocial stingless bee (Meliponini) with a permanently sterile worker caste.</title>
        <authorList>
            <person name="Freitas F.C.P."/>
            <person name="Lourenco A.P."/>
            <person name="Nunes F.M.F."/>
            <person name="Paschoal A.R."/>
            <person name="Abreu F.C.P."/>
            <person name="Barbin F.O."/>
            <person name="Bataglia L."/>
            <person name="Cardoso-Junior C.A.M."/>
            <person name="Cervoni M.S."/>
            <person name="Silva S.R."/>
            <person name="Dalarmi F."/>
            <person name="Del Lama M.A."/>
            <person name="Depintor T.S."/>
            <person name="Ferreira K.M."/>
            <person name="Goria P.S."/>
            <person name="Jaskot M.C."/>
            <person name="Lago D.C."/>
            <person name="Luna-Lucena D."/>
            <person name="Moda L.M."/>
            <person name="Nascimento L."/>
            <person name="Pedrino M."/>
            <person name="Rabico F.O."/>
            <person name="Sanches F.C."/>
            <person name="Santos D.E."/>
            <person name="Santos C.G."/>
            <person name="Vieira J."/>
            <person name="Lopes T.F."/>
            <person name="Barchuk A.R."/>
            <person name="Hartfelder K."/>
            <person name="Simoes Z.L.P."/>
            <person name="Bitondi M.M.G."/>
            <person name="Pinheiro D.G."/>
        </authorList>
    </citation>
    <scope>NUCLEOTIDE SEQUENCE</scope>
    <source>
        <strain evidence="2">USP_RPSP 00005682</strain>
        <tissue evidence="2">Whole individual</tissue>
    </source>
</reference>
<dbReference type="PANTHER" id="PTHR35826">
    <property type="entry name" value="PROTEIN ATP6V1FNB-LIKE"/>
    <property type="match status" value="1"/>
</dbReference>
<organism evidence="2 3">
    <name type="scientific">Frieseomelitta varia</name>
    <dbReference type="NCBI Taxonomy" id="561572"/>
    <lineage>
        <taxon>Eukaryota</taxon>
        <taxon>Metazoa</taxon>
        <taxon>Ecdysozoa</taxon>
        <taxon>Arthropoda</taxon>
        <taxon>Hexapoda</taxon>
        <taxon>Insecta</taxon>
        <taxon>Pterygota</taxon>
        <taxon>Neoptera</taxon>
        <taxon>Endopterygota</taxon>
        <taxon>Hymenoptera</taxon>
        <taxon>Apocrita</taxon>
        <taxon>Aculeata</taxon>
        <taxon>Apoidea</taxon>
        <taxon>Anthophila</taxon>
        <taxon>Apidae</taxon>
        <taxon>Frieseomelitta</taxon>
    </lineage>
</organism>
<feature type="domain" description="Sperm microtubule inner protein 1 C-terminal" evidence="1">
    <location>
        <begin position="50"/>
        <end position="169"/>
    </location>
</feature>
<dbReference type="Proteomes" id="UP000655588">
    <property type="component" value="Unassembled WGS sequence"/>
</dbReference>
<accession>A0A833SEZ5</accession>
<comment type="caution">
    <text evidence="2">The sequence shown here is derived from an EMBL/GenBank/DDBJ whole genome shotgun (WGS) entry which is preliminary data.</text>
</comment>
<dbReference type="PANTHER" id="PTHR35826:SF1">
    <property type="entry name" value="PROTEIN ATP6V1FNB-LIKE"/>
    <property type="match status" value="1"/>
</dbReference>
<proteinExistence type="predicted"/>
<keyword evidence="3" id="KW-1185">Reference proteome</keyword>
<sequence length="195" mass="23404">MSIRGGICDARCQAFYTAMIQKEENTRIRWFLKNQQKLLDHLEKTKEIKLPPKHIPKKQPIMDIIRLKPLPNWRPLECDGSINMNIMKPIDPQVRAILYEDAPNTSIKLIFYVNIAVAYFRVKDIPENRYYYPDCANWIYGWRLTDYSSIPRNEVGKTNVMIREFYRPRISSLQRDPEWYRPSRRITFVYDDEIN</sequence>
<protein>
    <recommendedName>
        <fullName evidence="1">Sperm microtubule inner protein 1 C-terminal domain-containing protein</fullName>
    </recommendedName>
</protein>
<gene>
    <name evidence="2" type="ORF">E2986_05164</name>
</gene>
<dbReference type="Pfam" id="PF22589">
    <property type="entry name" value="SPMIP1"/>
    <property type="match status" value="1"/>
</dbReference>
<dbReference type="InterPro" id="IPR054323">
    <property type="entry name" value="SPMIP1_C"/>
</dbReference>
<dbReference type="EMBL" id="WNWW01000371">
    <property type="protein sequence ID" value="KAF3425613.1"/>
    <property type="molecule type" value="Genomic_DNA"/>
</dbReference>
<evidence type="ECO:0000259" key="1">
    <source>
        <dbReference type="Pfam" id="PF22589"/>
    </source>
</evidence>
<name>A0A833SEZ5_9HYME</name>